<comment type="caution">
    <text evidence="1">The sequence shown here is derived from an EMBL/GenBank/DDBJ whole genome shotgun (WGS) entry which is preliminary data.</text>
</comment>
<reference evidence="1 2" key="1">
    <citation type="submission" date="2024-09" db="EMBL/GenBank/DDBJ databases">
        <title>T2T genomes of carrot and Alternaria dauci and their utility for understanding host-pathogen interaction during carrot leaf blight disease.</title>
        <authorList>
            <person name="Liu W."/>
            <person name="Xu S."/>
            <person name="Ou C."/>
            <person name="Liu X."/>
            <person name="Zhuang F."/>
            <person name="Deng X.W."/>
        </authorList>
    </citation>
    <scope>NUCLEOTIDE SEQUENCE [LARGE SCALE GENOMIC DNA]</scope>
    <source>
        <strain evidence="1 2">A2016</strain>
    </source>
</reference>
<evidence type="ECO:0000313" key="1">
    <source>
        <dbReference type="EMBL" id="KAL1795482.1"/>
    </source>
</evidence>
<accession>A0ABR3UGY8</accession>
<dbReference type="InterPro" id="IPR038883">
    <property type="entry name" value="AN11006-like"/>
</dbReference>
<dbReference type="PANTHER" id="PTHR42085">
    <property type="entry name" value="F-BOX DOMAIN-CONTAINING PROTEIN"/>
    <property type="match status" value="1"/>
</dbReference>
<sequence length="437" mass="49681">MANMATTDPVTPFRFMDLPRELRNKVYTLLLCSFGKSQDNTQVFRDNFLKDGPDTSGAFIVPRTNDPTILRVNSQIHREAYDVMVKTNRFIRICCPEALPLEEMTCCLGVAVVARKLCAAHFSGHLVDIFMSSAMRPLRKNEDKSCKSELADVVIRATDLKVFCDNFKRAEPYIPELAISLEMVIKVVPMLELERPWYRDDLAGFFSETTQKTILQPLLSLRDIKSVEVHGPVTPKMVAKLRSRMTSDEFEGFDNDFDVMIGMKEIGMKLYQEGSVNDTISIWEDALAKVSRMRQSKVWTKLTNTGGEDEIEKLALLDCSLGLNWIQASIVLWGGCSDVAATPFNVRKRQKLSVEFDLQSVEMCLQKGYWKEGYTWSIPDTLAANYAYRRALCIRIWGDVFEAPMALMFISQALVMAPDDPVVLQEQQNIMRWAGMI</sequence>
<dbReference type="PANTHER" id="PTHR42085:SF2">
    <property type="entry name" value="F-BOX DOMAIN-CONTAINING PROTEIN"/>
    <property type="match status" value="1"/>
</dbReference>
<protein>
    <submittedName>
        <fullName evidence="1">Uncharacterized protein</fullName>
    </submittedName>
</protein>
<proteinExistence type="predicted"/>
<gene>
    <name evidence="1" type="ORF">ACET3X_005706</name>
</gene>
<dbReference type="EMBL" id="JBHGVX010000005">
    <property type="protein sequence ID" value="KAL1795482.1"/>
    <property type="molecule type" value="Genomic_DNA"/>
</dbReference>
<dbReference type="GeneID" id="96086028"/>
<keyword evidence="2" id="KW-1185">Reference proteome</keyword>
<name>A0ABR3UGY8_9PLEO</name>
<organism evidence="1 2">
    <name type="scientific">Alternaria dauci</name>
    <dbReference type="NCBI Taxonomy" id="48095"/>
    <lineage>
        <taxon>Eukaryota</taxon>
        <taxon>Fungi</taxon>
        <taxon>Dikarya</taxon>
        <taxon>Ascomycota</taxon>
        <taxon>Pezizomycotina</taxon>
        <taxon>Dothideomycetes</taxon>
        <taxon>Pleosporomycetidae</taxon>
        <taxon>Pleosporales</taxon>
        <taxon>Pleosporineae</taxon>
        <taxon>Pleosporaceae</taxon>
        <taxon>Alternaria</taxon>
        <taxon>Alternaria sect. Porri</taxon>
    </lineage>
</organism>
<evidence type="ECO:0000313" key="2">
    <source>
        <dbReference type="Proteomes" id="UP001578633"/>
    </source>
</evidence>
<dbReference type="Proteomes" id="UP001578633">
    <property type="component" value="Chromosome 5"/>
</dbReference>
<dbReference type="RefSeq" id="XP_069306066.1">
    <property type="nucleotide sequence ID" value="XM_069452577.1"/>
</dbReference>